<evidence type="ECO:0000313" key="1">
    <source>
        <dbReference type="EMBL" id="KXZ57102.1"/>
    </source>
</evidence>
<comment type="caution">
    <text evidence="1">The sequence shown here is derived from an EMBL/GenBank/DDBJ whole genome shotgun (WGS) entry which is preliminary data.</text>
</comment>
<reference evidence="1 2" key="1">
    <citation type="submission" date="2016-01" db="EMBL/GenBank/DDBJ databases">
        <title>Use of Whole Genome Sequencing to ascertain that Brevibacterium massiliense (Roux, Raoult 2009) is a later heterotypic synonym of Brevibacterium ravenspurgense (Mages 2008).</title>
        <authorList>
            <person name="Bernier A.-M."/>
            <person name="Burdz T."/>
            <person name="Huynh C."/>
            <person name="Pachecho A.L."/>
            <person name="Wiebe D."/>
            <person name="Bonner C."/>
            <person name="Bernard K."/>
        </authorList>
    </citation>
    <scope>NUCLEOTIDE SEQUENCE [LARGE SCALE GENOMIC DNA]</scope>
    <source>
        <strain evidence="1 2">CCUG56047</strain>
    </source>
</reference>
<organism evidence="1 2">
    <name type="scientific">Brevibacterium ravenspurgense</name>
    <dbReference type="NCBI Taxonomy" id="479117"/>
    <lineage>
        <taxon>Bacteria</taxon>
        <taxon>Bacillati</taxon>
        <taxon>Actinomycetota</taxon>
        <taxon>Actinomycetes</taxon>
        <taxon>Micrococcales</taxon>
        <taxon>Brevibacteriaceae</taxon>
        <taxon>Brevibacterium</taxon>
    </lineage>
</organism>
<proteinExistence type="predicted"/>
<sequence>MSEKYFAYVDETGDLGDLSVSPKASPHFGMAAILFPASAAGDVRRMITDLKDEFRVPHDKPFSWKEYVRDHDRRLHVADHLSMLDKVQAIYVYTDKAAVTEGTYTTERGALYNYVAGKMLKNILWAARNSGVKKGDLTIRFSHVKGFDHDSVSRPYLETTLPAQQSLPMELLDSLQWVAATKYRESDVADLFAGCLNEALRPGRYGHVEGRYLRTVWPRVRGVENCTNASNYCAVLPGFMAMPNYKVISPGWFPCPDCPKIK</sequence>
<dbReference type="Pfam" id="PF12686">
    <property type="entry name" value="DUF3800"/>
    <property type="match status" value="1"/>
</dbReference>
<gene>
    <name evidence="1" type="ORF">Bravens_02059</name>
</gene>
<dbReference type="AlphaFoldDB" id="A0A150H4V3"/>
<dbReference type="InterPro" id="IPR024524">
    <property type="entry name" value="DUF3800"/>
</dbReference>
<evidence type="ECO:0008006" key="3">
    <source>
        <dbReference type="Google" id="ProtNLM"/>
    </source>
</evidence>
<dbReference type="Proteomes" id="UP000243589">
    <property type="component" value="Unassembled WGS sequence"/>
</dbReference>
<evidence type="ECO:0000313" key="2">
    <source>
        <dbReference type="Proteomes" id="UP000243589"/>
    </source>
</evidence>
<dbReference type="RefSeq" id="WP_062023191.1">
    <property type="nucleotide sequence ID" value="NZ_LQQC01000014.1"/>
</dbReference>
<dbReference type="PATRIC" id="fig|479117.4.peg.2045"/>
<dbReference type="EMBL" id="LQQC01000014">
    <property type="protein sequence ID" value="KXZ57102.1"/>
    <property type="molecule type" value="Genomic_DNA"/>
</dbReference>
<keyword evidence="2" id="KW-1185">Reference proteome</keyword>
<name>A0A150H4V3_9MICO</name>
<accession>A0A150H4V3</accession>
<protein>
    <recommendedName>
        <fullName evidence="3">DUF3800 domain-containing protein</fullName>
    </recommendedName>
</protein>